<keyword evidence="1" id="KW-1133">Transmembrane helix</keyword>
<organism evidence="2 3">
    <name type="scientific">Nocardioides marmoribigeumensis</name>
    <dbReference type="NCBI Taxonomy" id="433649"/>
    <lineage>
        <taxon>Bacteria</taxon>
        <taxon>Bacillati</taxon>
        <taxon>Actinomycetota</taxon>
        <taxon>Actinomycetes</taxon>
        <taxon>Propionibacteriales</taxon>
        <taxon>Nocardioidaceae</taxon>
        <taxon>Nocardioides</taxon>
    </lineage>
</organism>
<evidence type="ECO:0000256" key="1">
    <source>
        <dbReference type="SAM" id="Phobius"/>
    </source>
</evidence>
<protein>
    <recommendedName>
        <fullName evidence="4">DUF4245 domain-containing protein</fullName>
    </recommendedName>
</protein>
<reference evidence="2 3" key="1">
    <citation type="submission" date="2023-07" db="EMBL/GenBank/DDBJ databases">
        <title>Sequencing the genomes of 1000 actinobacteria strains.</title>
        <authorList>
            <person name="Klenk H.-P."/>
        </authorList>
    </citation>
    <scope>NUCLEOTIDE SEQUENCE [LARGE SCALE GENOMIC DNA]</scope>
    <source>
        <strain evidence="2 3">DSM 19426</strain>
    </source>
</reference>
<dbReference type="EMBL" id="JAVDYG010000001">
    <property type="protein sequence ID" value="MDR7363019.1"/>
    <property type="molecule type" value="Genomic_DNA"/>
</dbReference>
<name>A0ABU2BX85_9ACTN</name>
<comment type="caution">
    <text evidence="2">The sequence shown here is derived from an EMBL/GenBank/DDBJ whole genome shotgun (WGS) entry which is preliminary data.</text>
</comment>
<dbReference type="Proteomes" id="UP001183648">
    <property type="component" value="Unassembled WGS sequence"/>
</dbReference>
<evidence type="ECO:0008006" key="4">
    <source>
        <dbReference type="Google" id="ProtNLM"/>
    </source>
</evidence>
<keyword evidence="1" id="KW-0472">Membrane</keyword>
<proteinExistence type="predicted"/>
<gene>
    <name evidence="2" type="ORF">J2S63_002572</name>
</gene>
<dbReference type="InterPro" id="IPR025339">
    <property type="entry name" value="DUF4245"/>
</dbReference>
<accession>A0ABU2BX85</accession>
<dbReference type="RefSeq" id="WP_310302863.1">
    <property type="nucleotide sequence ID" value="NZ_BAAAPS010000013.1"/>
</dbReference>
<keyword evidence="3" id="KW-1185">Reference proteome</keyword>
<dbReference type="Pfam" id="PF14030">
    <property type="entry name" value="DUF4245"/>
    <property type="match status" value="1"/>
</dbReference>
<sequence>MSAQAGRYQRSVSGMVGAMVVLLAVIGGYVAFRAVNRNDVADPVTAFDWRGPATYARQQADFTVLTPSRLPDGWIATSARWTGGREQHWHLGLLTGQRQYVGVEQEDRSVDDMVHEYVDPDAARGKDVRIDGRTWQSWFDDQDQALVLEQEDVTTLVVGTLDRGTVEDFVATLR</sequence>
<feature type="transmembrane region" description="Helical" evidence="1">
    <location>
        <begin position="12"/>
        <end position="32"/>
    </location>
</feature>
<keyword evidence="1" id="KW-0812">Transmembrane</keyword>
<evidence type="ECO:0000313" key="2">
    <source>
        <dbReference type="EMBL" id="MDR7363019.1"/>
    </source>
</evidence>
<evidence type="ECO:0000313" key="3">
    <source>
        <dbReference type="Proteomes" id="UP001183648"/>
    </source>
</evidence>